<evidence type="ECO:0000256" key="1">
    <source>
        <dbReference type="SAM" id="MobiDB-lite"/>
    </source>
</evidence>
<gene>
    <name evidence="3" type="ORF">DIS24_g4366</name>
</gene>
<feature type="transmembrane region" description="Helical" evidence="2">
    <location>
        <begin position="310"/>
        <end position="332"/>
    </location>
</feature>
<protein>
    <recommendedName>
        <fullName evidence="5">RGS domain-containing protein</fullName>
    </recommendedName>
</protein>
<proteinExistence type="predicted"/>
<feature type="compositionally biased region" description="Polar residues" evidence="1">
    <location>
        <begin position="384"/>
        <end position="402"/>
    </location>
</feature>
<feature type="region of interest" description="Disordered" evidence="1">
    <location>
        <begin position="102"/>
        <end position="133"/>
    </location>
</feature>
<dbReference type="Proteomes" id="UP001175001">
    <property type="component" value="Unassembled WGS sequence"/>
</dbReference>
<evidence type="ECO:0000256" key="2">
    <source>
        <dbReference type="SAM" id="Phobius"/>
    </source>
</evidence>
<accession>A0AA39YUP0</accession>
<keyword evidence="2" id="KW-0472">Membrane</keyword>
<evidence type="ECO:0008006" key="5">
    <source>
        <dbReference type="Google" id="ProtNLM"/>
    </source>
</evidence>
<keyword evidence="2" id="KW-0812">Transmembrane</keyword>
<dbReference type="SUPFAM" id="SSF48097">
    <property type="entry name" value="Regulator of G-protein signaling, RGS"/>
    <property type="match status" value="1"/>
</dbReference>
<dbReference type="AlphaFoldDB" id="A0AA39YUP0"/>
<reference evidence="3" key="1">
    <citation type="submission" date="2023-06" db="EMBL/GenBank/DDBJ databases">
        <title>Multi-omics analyses reveal the molecular pathogenesis toolkit of Lasiodiplodia hormozganensis, a cross-kingdom pathogen.</title>
        <authorList>
            <person name="Felix C."/>
            <person name="Meneses R."/>
            <person name="Goncalves M.F.M."/>
            <person name="Tilleman L."/>
            <person name="Duarte A.S."/>
            <person name="Jorrin-Novo J.V."/>
            <person name="Van De Peer Y."/>
            <person name="Deforce D."/>
            <person name="Van Nieuwerburgh F."/>
            <person name="Esteves A.C."/>
            <person name="Alves A."/>
        </authorList>
    </citation>
    <scope>NUCLEOTIDE SEQUENCE</scope>
    <source>
        <strain evidence="3">CBS 339.90</strain>
    </source>
</reference>
<feature type="transmembrane region" description="Helical" evidence="2">
    <location>
        <begin position="338"/>
        <end position="361"/>
    </location>
</feature>
<dbReference type="InterPro" id="IPR036305">
    <property type="entry name" value="RGS_sf"/>
</dbReference>
<feature type="region of interest" description="Disordered" evidence="1">
    <location>
        <begin position="384"/>
        <end position="414"/>
    </location>
</feature>
<dbReference type="Gene3D" id="1.10.167.10">
    <property type="entry name" value="Regulator of G-protein Signalling 4, domain 2"/>
    <property type="match status" value="1"/>
</dbReference>
<feature type="transmembrane region" description="Helical" evidence="2">
    <location>
        <begin position="518"/>
        <end position="537"/>
    </location>
</feature>
<dbReference type="PANTHER" id="PTHR39466">
    <property type="entry name" value="RGS DOMAIN-CONTAINING PROTEIN"/>
    <property type="match status" value="1"/>
</dbReference>
<dbReference type="PANTHER" id="PTHR39466:SF1">
    <property type="entry name" value="RGS DOMAIN-CONTAINING PROTEIN"/>
    <property type="match status" value="1"/>
</dbReference>
<name>A0AA39YUP0_9PEZI</name>
<dbReference type="EMBL" id="JAUJDW010000015">
    <property type="protein sequence ID" value="KAK0658978.1"/>
    <property type="molecule type" value="Genomic_DNA"/>
</dbReference>
<evidence type="ECO:0000313" key="3">
    <source>
        <dbReference type="EMBL" id="KAK0658978.1"/>
    </source>
</evidence>
<comment type="caution">
    <text evidence="3">The sequence shown here is derived from an EMBL/GenBank/DDBJ whole genome shotgun (WGS) entry which is preliminary data.</text>
</comment>
<organism evidence="3 4">
    <name type="scientific">Lasiodiplodia hormozganensis</name>
    <dbReference type="NCBI Taxonomy" id="869390"/>
    <lineage>
        <taxon>Eukaryota</taxon>
        <taxon>Fungi</taxon>
        <taxon>Dikarya</taxon>
        <taxon>Ascomycota</taxon>
        <taxon>Pezizomycotina</taxon>
        <taxon>Dothideomycetes</taxon>
        <taxon>Dothideomycetes incertae sedis</taxon>
        <taxon>Botryosphaeriales</taxon>
        <taxon>Botryosphaeriaceae</taxon>
        <taxon>Lasiodiplodia</taxon>
    </lineage>
</organism>
<dbReference type="InterPro" id="IPR044926">
    <property type="entry name" value="RGS_subdomain_2"/>
</dbReference>
<evidence type="ECO:0000313" key="4">
    <source>
        <dbReference type="Proteomes" id="UP001175001"/>
    </source>
</evidence>
<keyword evidence="4" id="KW-1185">Reference proteome</keyword>
<sequence length="540" mass="60631">MSILFYRRPDYVSKSNGPLDRKECQRYVERTANGKRGIPDELSFENIISNKALPPCQLRDFMDYLVYVTHDAENLQFYLWLQDYTERFNALKADRKTLSPEWNEEEPPVEEKVTQRASMSTVMGNRKRRPPPLMPKIDFDKPAEAAALGLNEMVVTPVTPRSDCMPSPGLSRQDTLSPTQATFGDRHSVPTVSLTGQASQYGEPVLSEESVREIADEANASAGLKWQGFSVQPLRQEVDRVIAHYIAPGAPRELNLSARDRSAVLHALQHTTHPSAFKIVAEMVEATLRGQAHPNFVRWSICNGNKPRVFFVRTMGVSHIAGGLIIGLLLLLSSVPRWWRLFMFPVLFMGTTTMIAAYKGLCVILHKEHKRCLKPWEDEDSISMNSEVSNTSSNATATNEKPASTLAPAQDASRLKRISTNSLAPSQDPSLMKKTSTSTFDYDEEATLNGNDRSATPNMMRRAWSMDTFGSSNSFDSEAWVSNYEKKPLKEKIWDKETWVQEASVRIIQDKIVKGAQIWSMIITTTTTAVFLALPGACLY</sequence>
<keyword evidence="2" id="KW-1133">Transmembrane helix</keyword>